<evidence type="ECO:0000313" key="1">
    <source>
        <dbReference type="EMBL" id="RVW25955.1"/>
    </source>
</evidence>
<dbReference type="PANTHER" id="PTHR23032">
    <property type="entry name" value="BRO1 DOMAIN-CONTAINING PROTEIN BROX"/>
    <property type="match status" value="1"/>
</dbReference>
<reference evidence="1 2" key="1">
    <citation type="journal article" date="2018" name="PLoS Genet.">
        <title>Population sequencing reveals clonal diversity and ancestral inbreeding in the grapevine cultivar Chardonnay.</title>
        <authorList>
            <person name="Roach M.J."/>
            <person name="Johnson D.L."/>
            <person name="Bohlmann J."/>
            <person name="van Vuuren H.J."/>
            <person name="Jones S.J."/>
            <person name="Pretorius I.S."/>
            <person name="Schmidt S.A."/>
            <person name="Borneman A.R."/>
        </authorList>
    </citation>
    <scope>NUCLEOTIDE SEQUENCE [LARGE SCALE GENOMIC DNA]</scope>
    <source>
        <strain evidence="2">cv. Chardonnay</strain>
        <tissue evidence="1">Leaf</tissue>
    </source>
</reference>
<gene>
    <name evidence="1" type="ORF">CK203_114090</name>
</gene>
<proteinExistence type="predicted"/>
<organism evidence="1 2">
    <name type="scientific">Vitis vinifera</name>
    <name type="common">Grape</name>
    <dbReference type="NCBI Taxonomy" id="29760"/>
    <lineage>
        <taxon>Eukaryota</taxon>
        <taxon>Viridiplantae</taxon>
        <taxon>Streptophyta</taxon>
        <taxon>Embryophyta</taxon>
        <taxon>Tracheophyta</taxon>
        <taxon>Spermatophyta</taxon>
        <taxon>Magnoliopsida</taxon>
        <taxon>eudicotyledons</taxon>
        <taxon>Gunneridae</taxon>
        <taxon>Pentapetalae</taxon>
        <taxon>rosids</taxon>
        <taxon>Vitales</taxon>
        <taxon>Vitaceae</taxon>
        <taxon>Viteae</taxon>
        <taxon>Vitis</taxon>
    </lineage>
</organism>
<name>A0A438CRV7_VITVI</name>
<dbReference type="EMBL" id="QGNW01002050">
    <property type="protein sequence ID" value="RVW25955.1"/>
    <property type="molecule type" value="Genomic_DNA"/>
</dbReference>
<sequence>MDLGSNLATDNALNLPGTGCCVVVSTPRFGSPWRVQRAWSWKGVDIQLGMAIDSTKATLAVKRRLACEMVKYWQQEYAFSGFLSSQCTQAIGSAVFPLWLLHMQGNVMFAFDVLKRGHLSHELIWESMLYVTHDAPMYLSKFDIYKKVPPILMQCIVSLAVYFLPFDDPVAQDNIMNLPLTNGWGEKHKLFVKWKYVEAKVSYNFIYINLLIEWLEWRSFWVFKKTVAFYIIESMTDTYRISLYLVYPNVNIVDTILLLPSCIGVQGFHDQDQYQTPCWGTTHLLSAEMILTVEVSSKGSGFGGSSGTS</sequence>
<dbReference type="AlphaFoldDB" id="A0A438CRV7"/>
<accession>A0A438CRV7</accession>
<evidence type="ECO:0000313" key="2">
    <source>
        <dbReference type="Proteomes" id="UP000288805"/>
    </source>
</evidence>
<dbReference type="PANTHER" id="PTHR23032:SF13">
    <property type="entry name" value="BRO1 DOMAIN-CONTAINING PROTEIN BROX"/>
    <property type="match status" value="1"/>
</dbReference>
<dbReference type="Proteomes" id="UP000288805">
    <property type="component" value="Unassembled WGS sequence"/>
</dbReference>
<protein>
    <submittedName>
        <fullName evidence="1">Uncharacterized protein</fullName>
    </submittedName>
</protein>
<comment type="caution">
    <text evidence="1">The sequence shown here is derived from an EMBL/GenBank/DDBJ whole genome shotgun (WGS) entry which is preliminary data.</text>
</comment>
<dbReference type="InterPro" id="IPR038898">
    <property type="entry name" value="BROX"/>
</dbReference>